<dbReference type="EC" id="3.2.1.23" evidence="3"/>
<evidence type="ECO:0000259" key="4">
    <source>
        <dbReference type="Pfam" id="PF01301"/>
    </source>
</evidence>
<dbReference type="AlphaFoldDB" id="A0A7J7P604"/>
<dbReference type="Proteomes" id="UP000541444">
    <property type="component" value="Unassembled WGS sequence"/>
</dbReference>
<proteinExistence type="inferred from homology"/>
<dbReference type="OrthoDB" id="1657402at2759"/>
<dbReference type="GO" id="GO:0004565">
    <property type="term" value="F:beta-galactosidase activity"/>
    <property type="evidence" value="ECO:0007669"/>
    <property type="project" value="UniProtKB-EC"/>
</dbReference>
<dbReference type="EMBL" id="JACGCM010000223">
    <property type="protein sequence ID" value="KAF6174887.1"/>
    <property type="molecule type" value="Genomic_DNA"/>
</dbReference>
<reference evidence="5 6" key="1">
    <citation type="journal article" date="2020" name="IScience">
        <title>Genome Sequencing of the Endangered Kingdonia uniflora (Circaeasteraceae, Ranunculales) Reveals Potential Mechanisms of Evolutionary Specialization.</title>
        <authorList>
            <person name="Sun Y."/>
            <person name="Deng T."/>
            <person name="Zhang A."/>
            <person name="Moore M.J."/>
            <person name="Landis J.B."/>
            <person name="Lin N."/>
            <person name="Zhang H."/>
            <person name="Zhang X."/>
            <person name="Huang J."/>
            <person name="Zhang X."/>
            <person name="Sun H."/>
            <person name="Wang H."/>
        </authorList>
    </citation>
    <scope>NUCLEOTIDE SEQUENCE [LARGE SCALE GENOMIC DNA]</scope>
    <source>
        <strain evidence="5">TB1705</strain>
        <tissue evidence="5">Leaf</tissue>
    </source>
</reference>
<dbReference type="Pfam" id="PF01301">
    <property type="entry name" value="Glyco_hydro_35"/>
    <property type="match status" value="2"/>
</dbReference>
<evidence type="ECO:0000313" key="5">
    <source>
        <dbReference type="EMBL" id="KAF6174887.1"/>
    </source>
</evidence>
<evidence type="ECO:0000256" key="1">
    <source>
        <dbReference type="ARBA" id="ARBA00001412"/>
    </source>
</evidence>
<gene>
    <name evidence="5" type="ORF">GIB67_026375</name>
</gene>
<name>A0A7J7P604_9MAGN</name>
<sequence>MSCFVVVRASVTYDHKAIIVNGHRKILISGSIHYQEALLRYYCNKWMWPDLIQKPKDGGLDVIQACLFWNGHEPSPGKYNFEERYDLVRFIKLVKQSGLYVHLRVGPYVFAEWNFGGFPVWLKYVPGISFRTDNEPFKIENEYGPMEYEIGNPGREYTKRAADMAVSLGTGVPWIMCKQDDAPDPIVSISIQLICCGEEYFKVASPDSLKDTYECAIGKFGVPWYGGTLVGIVAYPKANQKACKGFDELDISFKSKPGGLPTFLLINTYNGFYCDNFSPNKAYKPKMWTEAFTGWFTAFRGTVPCRPAENLAFSVARFIQKGGSFINYYMYHGGTNFGRTAAGRFIATSYDYDAPIDEYGV</sequence>
<dbReference type="SUPFAM" id="SSF51445">
    <property type="entry name" value="(Trans)glycosidases"/>
    <property type="match status" value="1"/>
</dbReference>
<dbReference type="PANTHER" id="PTHR23421">
    <property type="entry name" value="BETA-GALACTOSIDASE RELATED"/>
    <property type="match status" value="1"/>
</dbReference>
<evidence type="ECO:0000313" key="6">
    <source>
        <dbReference type="Proteomes" id="UP000541444"/>
    </source>
</evidence>
<comment type="catalytic activity">
    <reaction evidence="1">
        <text>Hydrolysis of terminal non-reducing beta-D-galactose residues in beta-D-galactosides.</text>
        <dbReference type="EC" id="3.2.1.23"/>
    </reaction>
</comment>
<comment type="caution">
    <text evidence="5">The sequence shown here is derived from an EMBL/GenBank/DDBJ whole genome shotgun (WGS) entry which is preliminary data.</text>
</comment>
<dbReference type="InterPro" id="IPR001944">
    <property type="entry name" value="Glycoside_Hdrlase_35"/>
</dbReference>
<evidence type="ECO:0000256" key="3">
    <source>
        <dbReference type="ARBA" id="ARBA00012756"/>
    </source>
</evidence>
<dbReference type="Gene3D" id="3.50.30.30">
    <property type="match status" value="1"/>
</dbReference>
<dbReference type="Gene3D" id="3.20.20.80">
    <property type="entry name" value="Glycosidases"/>
    <property type="match status" value="2"/>
</dbReference>
<feature type="domain" description="Glycoside hydrolase 35 catalytic" evidence="4">
    <location>
        <begin position="266"/>
        <end position="360"/>
    </location>
</feature>
<organism evidence="5 6">
    <name type="scientific">Kingdonia uniflora</name>
    <dbReference type="NCBI Taxonomy" id="39325"/>
    <lineage>
        <taxon>Eukaryota</taxon>
        <taxon>Viridiplantae</taxon>
        <taxon>Streptophyta</taxon>
        <taxon>Embryophyta</taxon>
        <taxon>Tracheophyta</taxon>
        <taxon>Spermatophyta</taxon>
        <taxon>Magnoliopsida</taxon>
        <taxon>Ranunculales</taxon>
        <taxon>Circaeasteraceae</taxon>
        <taxon>Kingdonia</taxon>
    </lineage>
</organism>
<dbReference type="InterPro" id="IPR017853">
    <property type="entry name" value="GH"/>
</dbReference>
<protein>
    <recommendedName>
        <fullName evidence="3">beta-galactosidase</fullName>
        <ecNumber evidence="3">3.2.1.23</ecNumber>
    </recommendedName>
</protein>
<evidence type="ECO:0000256" key="2">
    <source>
        <dbReference type="ARBA" id="ARBA00009809"/>
    </source>
</evidence>
<feature type="domain" description="Glycoside hydrolase 35 catalytic" evidence="4">
    <location>
        <begin position="18"/>
        <end position="138"/>
    </location>
</feature>
<accession>A0A7J7P604</accession>
<dbReference type="InterPro" id="IPR031330">
    <property type="entry name" value="Gly_Hdrlase_35_cat"/>
</dbReference>
<dbReference type="PRINTS" id="PR00742">
    <property type="entry name" value="GLHYDRLASE35"/>
</dbReference>
<keyword evidence="6" id="KW-1185">Reference proteome</keyword>
<dbReference type="GO" id="GO:0005975">
    <property type="term" value="P:carbohydrate metabolic process"/>
    <property type="evidence" value="ECO:0007669"/>
    <property type="project" value="InterPro"/>
</dbReference>
<comment type="similarity">
    <text evidence="2">Belongs to the glycosyl hydrolase 35 family.</text>
</comment>